<evidence type="ECO:0000256" key="7">
    <source>
        <dbReference type="ARBA" id="ARBA00022676"/>
    </source>
</evidence>
<keyword evidence="18" id="KW-0812">Transmembrane</keyword>
<dbReference type="Gene3D" id="1.10.3810.10">
    <property type="entry name" value="Biosynthetic peptidoglycan transglycosylase-like"/>
    <property type="match status" value="1"/>
</dbReference>
<evidence type="ECO:0000256" key="3">
    <source>
        <dbReference type="ARBA" id="ARBA00007739"/>
    </source>
</evidence>
<evidence type="ECO:0000313" key="21">
    <source>
        <dbReference type="EMBL" id="ELS63052.1"/>
    </source>
</evidence>
<comment type="catalytic activity">
    <reaction evidence="16">
        <text>[GlcNAc-(1-&gt;4)-Mur2Ac(oyl-L-Ala-gamma-D-Glu-L-Lys-D-Ala-D-Ala)](n)-di-trans,octa-cis-undecaprenyl diphosphate + beta-D-GlcNAc-(1-&gt;4)-Mur2Ac(oyl-L-Ala-gamma-D-Glu-L-Lys-D-Ala-D-Ala)-di-trans,octa-cis-undecaprenyl diphosphate = [GlcNAc-(1-&gt;4)-Mur2Ac(oyl-L-Ala-gamma-D-Glu-L-Lys-D-Ala-D-Ala)](n+1)-di-trans,octa-cis-undecaprenyl diphosphate + di-trans,octa-cis-undecaprenyl diphosphate + H(+)</text>
        <dbReference type="Rhea" id="RHEA:23708"/>
        <dbReference type="Rhea" id="RHEA-COMP:9602"/>
        <dbReference type="Rhea" id="RHEA-COMP:9603"/>
        <dbReference type="ChEBI" id="CHEBI:15378"/>
        <dbReference type="ChEBI" id="CHEBI:58405"/>
        <dbReference type="ChEBI" id="CHEBI:60033"/>
        <dbReference type="ChEBI" id="CHEBI:78435"/>
        <dbReference type="EC" id="2.4.99.28"/>
    </reaction>
</comment>
<dbReference type="Pfam" id="PF00912">
    <property type="entry name" value="Transgly"/>
    <property type="match status" value="1"/>
</dbReference>
<gene>
    <name evidence="21" type="ORF">BSI_04430</name>
</gene>
<dbReference type="InterPro" id="IPR001264">
    <property type="entry name" value="Glyco_trans_51"/>
</dbReference>
<comment type="subcellular location">
    <subcellularLocation>
        <location evidence="1">Cell membrane</location>
    </subcellularLocation>
</comment>
<feature type="domain" description="Penicillin-binding protein transpeptidase" evidence="19">
    <location>
        <begin position="329"/>
        <end position="604"/>
    </location>
</feature>
<evidence type="ECO:0000256" key="11">
    <source>
        <dbReference type="ARBA" id="ARBA00022984"/>
    </source>
</evidence>
<dbReference type="GO" id="GO:0030288">
    <property type="term" value="C:outer membrane-bounded periplasmic space"/>
    <property type="evidence" value="ECO:0007669"/>
    <property type="project" value="TreeGrafter"/>
</dbReference>
<evidence type="ECO:0000256" key="14">
    <source>
        <dbReference type="ARBA" id="ARBA00023316"/>
    </source>
</evidence>
<dbReference type="GO" id="GO:0005886">
    <property type="term" value="C:plasma membrane"/>
    <property type="evidence" value="ECO:0007669"/>
    <property type="project" value="UniProtKB-SubCell"/>
</dbReference>
<dbReference type="GO" id="GO:0009252">
    <property type="term" value="P:peptidoglycan biosynthetic process"/>
    <property type="evidence" value="ECO:0007669"/>
    <property type="project" value="UniProtKB-KW"/>
</dbReference>
<dbReference type="InterPro" id="IPR050396">
    <property type="entry name" value="Glycosyltr_51/Transpeptidase"/>
</dbReference>
<feature type="region of interest" description="Disordered" evidence="17">
    <location>
        <begin position="661"/>
        <end position="692"/>
    </location>
</feature>
<evidence type="ECO:0000256" key="10">
    <source>
        <dbReference type="ARBA" id="ARBA00022960"/>
    </source>
</evidence>
<reference evidence="21 22" key="1">
    <citation type="journal article" date="2014" name="Syst. Appl. Microbiol.">
        <title>Genomic insights into the taxonomic status of the three subspecies of Bacillus subtilis.</title>
        <authorList>
            <person name="Yi H."/>
            <person name="Chun J."/>
            <person name="Cha C.J."/>
        </authorList>
    </citation>
    <scope>NUCLEOTIDE SEQUENCE [LARGE SCALE GENOMIC DNA]</scope>
    <source>
        <strain evidence="21 22">KCTC 13429</strain>
    </source>
</reference>
<evidence type="ECO:0000256" key="12">
    <source>
        <dbReference type="ARBA" id="ARBA00023136"/>
    </source>
</evidence>
<keyword evidence="22" id="KW-1185">Reference proteome</keyword>
<keyword evidence="8" id="KW-0808">Transferase</keyword>
<feature type="domain" description="Glycosyl transferase family 51" evidence="20">
    <location>
        <begin position="62"/>
        <end position="237"/>
    </location>
</feature>
<keyword evidence="12 18" id="KW-0472">Membrane</keyword>
<keyword evidence="10" id="KW-0133">Cell shape</keyword>
<dbReference type="PANTHER" id="PTHR32282:SF11">
    <property type="entry name" value="PENICILLIN-BINDING PROTEIN 1B"/>
    <property type="match status" value="1"/>
</dbReference>
<dbReference type="PANTHER" id="PTHR32282">
    <property type="entry name" value="BINDING PROTEIN TRANSPEPTIDASE, PUTATIVE-RELATED"/>
    <property type="match status" value="1"/>
</dbReference>
<comment type="caution">
    <text evidence="21">The sequence shown here is derived from an EMBL/GenBank/DDBJ whole genome shotgun (WGS) entry which is preliminary data.</text>
</comment>
<dbReference type="InterPro" id="IPR023346">
    <property type="entry name" value="Lysozyme-like_dom_sf"/>
</dbReference>
<dbReference type="GO" id="GO:0008955">
    <property type="term" value="F:peptidoglycan glycosyltransferase activity"/>
    <property type="evidence" value="ECO:0007669"/>
    <property type="project" value="UniProtKB-EC"/>
</dbReference>
<dbReference type="GO" id="GO:0006508">
    <property type="term" value="P:proteolysis"/>
    <property type="evidence" value="ECO:0007669"/>
    <property type="project" value="UniProtKB-KW"/>
</dbReference>
<dbReference type="GO" id="GO:0008360">
    <property type="term" value="P:regulation of cell shape"/>
    <property type="evidence" value="ECO:0007669"/>
    <property type="project" value="UniProtKB-KW"/>
</dbReference>
<dbReference type="Proteomes" id="UP000011182">
    <property type="component" value="Unassembled WGS sequence"/>
</dbReference>
<dbReference type="GO" id="GO:0071555">
    <property type="term" value="P:cell wall organization"/>
    <property type="evidence" value="ECO:0007669"/>
    <property type="project" value="UniProtKB-KW"/>
</dbReference>
<keyword evidence="6" id="KW-0645">Protease</keyword>
<proteinExistence type="inferred from homology"/>
<dbReference type="FunFam" id="1.10.3810.10:FF:000001">
    <property type="entry name" value="Penicillin-binding protein 1A"/>
    <property type="match status" value="1"/>
</dbReference>
<keyword evidence="9" id="KW-0378">Hydrolase</keyword>
<evidence type="ECO:0000256" key="4">
    <source>
        <dbReference type="ARBA" id="ARBA00022475"/>
    </source>
</evidence>
<feature type="compositionally biased region" description="Basic and acidic residues" evidence="17">
    <location>
        <begin position="662"/>
        <end position="692"/>
    </location>
</feature>
<evidence type="ECO:0000259" key="20">
    <source>
        <dbReference type="Pfam" id="PF00912"/>
    </source>
</evidence>
<evidence type="ECO:0000256" key="8">
    <source>
        <dbReference type="ARBA" id="ARBA00022679"/>
    </source>
</evidence>
<evidence type="ECO:0000256" key="2">
    <source>
        <dbReference type="ARBA" id="ARBA00007090"/>
    </source>
</evidence>
<keyword evidence="4" id="KW-1003">Cell membrane</keyword>
<keyword evidence="14" id="KW-0961">Cell wall biogenesis/degradation</keyword>
<dbReference type="RefSeq" id="WP_003235916.1">
    <property type="nucleotide sequence ID" value="NZ_AMXN01000001.1"/>
</dbReference>
<dbReference type="Gene3D" id="3.40.710.10">
    <property type="entry name" value="DD-peptidase/beta-lactamase superfamily"/>
    <property type="match status" value="1"/>
</dbReference>
<dbReference type="Pfam" id="PF00905">
    <property type="entry name" value="Transpeptidase"/>
    <property type="match status" value="1"/>
</dbReference>
<dbReference type="AlphaFoldDB" id="A0A9W5LLS6"/>
<evidence type="ECO:0000256" key="16">
    <source>
        <dbReference type="ARBA" id="ARBA00049902"/>
    </source>
</evidence>
<evidence type="ECO:0000256" key="18">
    <source>
        <dbReference type="SAM" id="Phobius"/>
    </source>
</evidence>
<comment type="catalytic activity">
    <reaction evidence="15">
        <text>Preferential cleavage: (Ac)2-L-Lys-D-Ala-|-D-Ala. Also transpeptidation of peptidyl-alanyl moieties that are N-acyl substituents of D-alanine.</text>
        <dbReference type="EC" id="3.4.16.4"/>
    </reaction>
</comment>
<dbReference type="FunFam" id="3.40.710.10:FF:000028">
    <property type="entry name" value="Penicillin-binding protein 1A"/>
    <property type="match status" value="1"/>
</dbReference>
<evidence type="ECO:0000256" key="13">
    <source>
        <dbReference type="ARBA" id="ARBA00023268"/>
    </source>
</evidence>
<dbReference type="InterPro" id="IPR001460">
    <property type="entry name" value="PCN-bd_Tpept"/>
</dbReference>
<evidence type="ECO:0000259" key="19">
    <source>
        <dbReference type="Pfam" id="PF00905"/>
    </source>
</evidence>
<organism evidence="21 22">
    <name type="scientific">Bacillus inaquosorum KCTC 13429</name>
    <dbReference type="NCBI Taxonomy" id="1236548"/>
    <lineage>
        <taxon>Bacteria</taxon>
        <taxon>Bacillati</taxon>
        <taxon>Bacillota</taxon>
        <taxon>Bacilli</taxon>
        <taxon>Bacillales</taxon>
        <taxon>Bacillaceae</taxon>
        <taxon>Bacillus</taxon>
    </lineage>
</organism>
<keyword evidence="7" id="KW-0328">Glycosyltransferase</keyword>
<dbReference type="SUPFAM" id="SSF56601">
    <property type="entry name" value="beta-lactamase/transpeptidase-like"/>
    <property type="match status" value="1"/>
</dbReference>
<name>A0A9W5LLS6_9BACI</name>
<keyword evidence="13" id="KW-0511">Multifunctional enzyme</keyword>
<dbReference type="GO" id="GO:0009002">
    <property type="term" value="F:serine-type D-Ala-D-Ala carboxypeptidase activity"/>
    <property type="evidence" value="ECO:0007669"/>
    <property type="project" value="UniProtKB-EC"/>
</dbReference>
<evidence type="ECO:0000256" key="6">
    <source>
        <dbReference type="ARBA" id="ARBA00022670"/>
    </source>
</evidence>
<accession>A0A9W5LLS6</accession>
<feature type="transmembrane region" description="Helical" evidence="18">
    <location>
        <begin position="20"/>
        <end position="41"/>
    </location>
</feature>
<comment type="similarity">
    <text evidence="2">In the C-terminal section; belongs to the transpeptidase family.</text>
</comment>
<dbReference type="SUPFAM" id="SSF53955">
    <property type="entry name" value="Lysozyme-like"/>
    <property type="match status" value="1"/>
</dbReference>
<dbReference type="NCBIfam" id="TIGR02074">
    <property type="entry name" value="PBP_1a_fam"/>
    <property type="match status" value="1"/>
</dbReference>
<dbReference type="InterPro" id="IPR036950">
    <property type="entry name" value="PBP_transglycosylase"/>
</dbReference>
<evidence type="ECO:0000256" key="15">
    <source>
        <dbReference type="ARBA" id="ARBA00034000"/>
    </source>
</evidence>
<keyword evidence="18" id="KW-1133">Transmembrane helix</keyword>
<sequence length="692" mass="77102">MDAMTNKRLRLTLKTVRAFIFLGAFAALAAAAVFMTVILIAKYQGAPSVQVPQSTILYASDGSKLGETNYGEKRYWVPLKDMNPTIVKATVAIEDQNFYDHHGFDYKRMAGAALADLKAFAKVQGASTITQQYARNLYLEHDKTWKRKWNEAFYTIRLEQNYSKDEILEGYLNTIYYGHGAYGIEAASRLYFGKHAKNLTDAEAALLAGIPKGPSGYSPYVNETKAKDRQKTIVRMMEKQQMIGHKKANELIKEPLSYQPLNKQVSKRKAPYFYDNAMRELEKKLGMTREQIETSGLNVYTTVDKRMQRIAEETITETVNAGSDIQVGFSAIDPRTGNVLALVGGRDYQKSPFDRTTQAKRQPASTIKPLLYYKAIQSGFTPVTLMKSEETEFQIDAKGETYSPSNYNGYYANKPITLLQALALSDNIYAVKTHLFLGMNKLVQASKEFGITAKLQALPSLALGTEPVRPIEMVNAYAMLANGGKKIEPTFISRVTDAAGHVLYENPNQHKQVLDEKAAFVTASMMTGMFDTDLNGYTSVTGRTIANRLTRTYAGKSGTTSADSWMIGFNPKLAAGVWTGYDKNSTIDSVEEKSYAKTIWADFMEDALKGEPETAFKPPKGVTGVYIDPETGYSSGPGCAAKHYTYFVKGTEPSNVCYGAEEPAKQTKDRLPAKEKPASEKKWWDKWLGRNH</sequence>
<keyword evidence="5" id="KW-0121">Carboxypeptidase</keyword>
<comment type="similarity">
    <text evidence="3">In the N-terminal section; belongs to the glycosyltransferase 51 family.</text>
</comment>
<evidence type="ECO:0000313" key="22">
    <source>
        <dbReference type="Proteomes" id="UP000011182"/>
    </source>
</evidence>
<dbReference type="GO" id="GO:0008658">
    <property type="term" value="F:penicillin binding"/>
    <property type="evidence" value="ECO:0007669"/>
    <property type="project" value="InterPro"/>
</dbReference>
<evidence type="ECO:0000256" key="1">
    <source>
        <dbReference type="ARBA" id="ARBA00004236"/>
    </source>
</evidence>
<protein>
    <submittedName>
        <fullName evidence="21">Sporulation specific penicillin-binding protein</fullName>
    </submittedName>
</protein>
<evidence type="ECO:0000256" key="5">
    <source>
        <dbReference type="ARBA" id="ARBA00022645"/>
    </source>
</evidence>
<evidence type="ECO:0000256" key="9">
    <source>
        <dbReference type="ARBA" id="ARBA00022801"/>
    </source>
</evidence>
<keyword evidence="11" id="KW-0573">Peptidoglycan synthesis</keyword>
<evidence type="ECO:0000256" key="17">
    <source>
        <dbReference type="SAM" id="MobiDB-lite"/>
    </source>
</evidence>
<dbReference type="EMBL" id="AMXN01000001">
    <property type="protein sequence ID" value="ELS63052.1"/>
    <property type="molecule type" value="Genomic_DNA"/>
</dbReference>
<dbReference type="InterPro" id="IPR012338">
    <property type="entry name" value="Beta-lactam/transpept-like"/>
</dbReference>